<dbReference type="AlphaFoldDB" id="A0A2T3BG62"/>
<sequence>MATPRTLHFSTDFCISCGTVTVDIQAKKALLIFDRLKGEYLLPKGRRNIGETLEAAAVRETFEETGIRCRLLPHSFPTLATQPADAEADAGKGGEDLSKDGNERLTTEPIAVQQRASRGVWKIIFWFVAEADSTVDKIDGTQEEWEQYDTLWVDVKDARQIMSREDDREILGEVVESVFGL</sequence>
<evidence type="ECO:0000313" key="5">
    <source>
        <dbReference type="Proteomes" id="UP000241818"/>
    </source>
</evidence>
<dbReference type="PANTHER" id="PTHR21340:SF0">
    <property type="entry name" value="BIS(5'-NUCLEOSYL)-TETRAPHOSPHATASE [ASYMMETRICAL]"/>
    <property type="match status" value="1"/>
</dbReference>
<dbReference type="Pfam" id="PF00293">
    <property type="entry name" value="NUDIX"/>
    <property type="match status" value="1"/>
</dbReference>
<dbReference type="InterPro" id="IPR015797">
    <property type="entry name" value="NUDIX_hydrolase-like_dom_sf"/>
</dbReference>
<protein>
    <recommendedName>
        <fullName evidence="3">Nudix hydrolase domain-containing protein</fullName>
    </recommendedName>
</protein>
<name>A0A2T3BG62_AMORE</name>
<evidence type="ECO:0000259" key="3">
    <source>
        <dbReference type="PROSITE" id="PS51462"/>
    </source>
</evidence>
<dbReference type="InParanoid" id="A0A2T3BG62"/>
<dbReference type="SUPFAM" id="SSF55811">
    <property type="entry name" value="Nudix"/>
    <property type="match status" value="1"/>
</dbReference>
<accession>A0A2T3BG62</accession>
<dbReference type="GO" id="GO:0004081">
    <property type="term" value="F:bis(5'-nucleosyl)-tetraphosphatase (asymmetrical) activity"/>
    <property type="evidence" value="ECO:0007669"/>
    <property type="project" value="TreeGrafter"/>
</dbReference>
<dbReference type="Gene3D" id="3.90.79.10">
    <property type="entry name" value="Nucleoside Triphosphate Pyrophosphohydrolase"/>
    <property type="match status" value="1"/>
</dbReference>
<reference evidence="4 5" key="1">
    <citation type="journal article" date="2018" name="New Phytol.">
        <title>Comparative genomics and transcriptomics depict ericoid mycorrhizal fungi as versatile saprotrophs and plant mutualists.</title>
        <authorList>
            <person name="Martino E."/>
            <person name="Morin E."/>
            <person name="Grelet G.A."/>
            <person name="Kuo A."/>
            <person name="Kohler A."/>
            <person name="Daghino S."/>
            <person name="Barry K.W."/>
            <person name="Cichocki N."/>
            <person name="Clum A."/>
            <person name="Dockter R.B."/>
            <person name="Hainaut M."/>
            <person name="Kuo R.C."/>
            <person name="LaButti K."/>
            <person name="Lindahl B.D."/>
            <person name="Lindquist E.A."/>
            <person name="Lipzen A."/>
            <person name="Khouja H.R."/>
            <person name="Magnuson J."/>
            <person name="Murat C."/>
            <person name="Ohm R.A."/>
            <person name="Singer S.W."/>
            <person name="Spatafora J.W."/>
            <person name="Wang M."/>
            <person name="Veneault-Fourrey C."/>
            <person name="Henrissat B."/>
            <person name="Grigoriev I.V."/>
            <person name="Martin F.M."/>
            <person name="Perotto S."/>
        </authorList>
    </citation>
    <scope>NUCLEOTIDE SEQUENCE [LARGE SCALE GENOMIC DNA]</scope>
    <source>
        <strain evidence="4 5">ATCC 22711</strain>
    </source>
</reference>
<proteinExistence type="predicted"/>
<dbReference type="InterPro" id="IPR020084">
    <property type="entry name" value="NUDIX_hydrolase_CS"/>
</dbReference>
<dbReference type="GO" id="GO:0006167">
    <property type="term" value="P:AMP biosynthetic process"/>
    <property type="evidence" value="ECO:0007669"/>
    <property type="project" value="TreeGrafter"/>
</dbReference>
<dbReference type="InterPro" id="IPR051325">
    <property type="entry name" value="Nudix_hydrolase_domain"/>
</dbReference>
<dbReference type="EMBL" id="KZ679006">
    <property type="protein sequence ID" value="PSS28365.1"/>
    <property type="molecule type" value="Genomic_DNA"/>
</dbReference>
<evidence type="ECO:0000256" key="1">
    <source>
        <dbReference type="ARBA" id="ARBA00022801"/>
    </source>
</evidence>
<evidence type="ECO:0000256" key="2">
    <source>
        <dbReference type="SAM" id="MobiDB-lite"/>
    </source>
</evidence>
<evidence type="ECO:0000313" key="4">
    <source>
        <dbReference type="EMBL" id="PSS28365.1"/>
    </source>
</evidence>
<feature type="region of interest" description="Disordered" evidence="2">
    <location>
        <begin position="82"/>
        <end position="106"/>
    </location>
</feature>
<dbReference type="InterPro" id="IPR000086">
    <property type="entry name" value="NUDIX_hydrolase_dom"/>
</dbReference>
<organism evidence="4 5">
    <name type="scientific">Amorphotheca resinae ATCC 22711</name>
    <dbReference type="NCBI Taxonomy" id="857342"/>
    <lineage>
        <taxon>Eukaryota</taxon>
        <taxon>Fungi</taxon>
        <taxon>Dikarya</taxon>
        <taxon>Ascomycota</taxon>
        <taxon>Pezizomycotina</taxon>
        <taxon>Leotiomycetes</taxon>
        <taxon>Helotiales</taxon>
        <taxon>Amorphothecaceae</taxon>
        <taxon>Amorphotheca</taxon>
    </lineage>
</organism>
<dbReference type="GeneID" id="36571363"/>
<dbReference type="PANTHER" id="PTHR21340">
    <property type="entry name" value="DIADENOSINE 5,5-P1,P4-TETRAPHOSPHATE PYROPHOSPHOHYDROLASE MUTT"/>
    <property type="match status" value="1"/>
</dbReference>
<feature type="compositionally biased region" description="Basic and acidic residues" evidence="2">
    <location>
        <begin position="89"/>
        <end position="106"/>
    </location>
</feature>
<dbReference type="GO" id="GO:0006754">
    <property type="term" value="P:ATP biosynthetic process"/>
    <property type="evidence" value="ECO:0007669"/>
    <property type="project" value="TreeGrafter"/>
</dbReference>
<dbReference type="PROSITE" id="PS51462">
    <property type="entry name" value="NUDIX"/>
    <property type="match status" value="1"/>
</dbReference>
<gene>
    <name evidence="4" type="ORF">M430DRAFT_15581</name>
</gene>
<feature type="domain" description="Nudix hydrolase" evidence="3">
    <location>
        <begin position="6"/>
        <end position="175"/>
    </location>
</feature>
<dbReference type="PROSITE" id="PS00893">
    <property type="entry name" value="NUDIX_BOX"/>
    <property type="match status" value="1"/>
</dbReference>
<dbReference type="OrthoDB" id="10259236at2759"/>
<dbReference type="Proteomes" id="UP000241818">
    <property type="component" value="Unassembled WGS sequence"/>
</dbReference>
<keyword evidence="5" id="KW-1185">Reference proteome</keyword>
<keyword evidence="1" id="KW-0378">Hydrolase</keyword>
<dbReference type="RefSeq" id="XP_024725890.1">
    <property type="nucleotide sequence ID" value="XM_024863282.1"/>
</dbReference>